<dbReference type="InterPro" id="IPR050204">
    <property type="entry name" value="AraC_XylS_family_regulators"/>
</dbReference>
<dbReference type="InterPro" id="IPR029062">
    <property type="entry name" value="Class_I_gatase-like"/>
</dbReference>
<dbReference type="InterPro" id="IPR009057">
    <property type="entry name" value="Homeodomain-like_sf"/>
</dbReference>
<keyword evidence="2" id="KW-0238">DNA-binding</keyword>
<dbReference type="Pfam" id="PF12833">
    <property type="entry name" value="HTH_18"/>
    <property type="match status" value="1"/>
</dbReference>
<dbReference type="Gene3D" id="3.40.50.880">
    <property type="match status" value="1"/>
</dbReference>
<dbReference type="PROSITE" id="PS51257">
    <property type="entry name" value="PROKAR_LIPOPROTEIN"/>
    <property type="match status" value="1"/>
</dbReference>
<proteinExistence type="predicted"/>
<evidence type="ECO:0000313" key="6">
    <source>
        <dbReference type="EMBL" id="RVT53878.1"/>
    </source>
</evidence>
<feature type="region of interest" description="Disordered" evidence="4">
    <location>
        <begin position="307"/>
        <end position="350"/>
    </location>
</feature>
<feature type="compositionally biased region" description="Basic and acidic residues" evidence="4">
    <location>
        <begin position="337"/>
        <end position="350"/>
    </location>
</feature>
<dbReference type="GO" id="GO:0003700">
    <property type="term" value="F:DNA-binding transcription factor activity"/>
    <property type="evidence" value="ECO:0007669"/>
    <property type="project" value="InterPro"/>
</dbReference>
<dbReference type="AlphaFoldDB" id="A0A437K0G3"/>
<feature type="domain" description="HTH araC/xylS-type" evidence="5">
    <location>
        <begin position="222"/>
        <end position="320"/>
    </location>
</feature>
<dbReference type="RefSeq" id="WP_128195488.1">
    <property type="nucleotide sequence ID" value="NZ_SACT01000001.1"/>
</dbReference>
<evidence type="ECO:0000259" key="5">
    <source>
        <dbReference type="PROSITE" id="PS01124"/>
    </source>
</evidence>
<keyword evidence="1" id="KW-0805">Transcription regulation</keyword>
<name>A0A437K0G3_9BURK</name>
<dbReference type="OrthoDB" id="9816344at2"/>
<evidence type="ECO:0000256" key="1">
    <source>
        <dbReference type="ARBA" id="ARBA00023015"/>
    </source>
</evidence>
<dbReference type="PROSITE" id="PS01124">
    <property type="entry name" value="HTH_ARAC_FAMILY_2"/>
    <property type="match status" value="1"/>
</dbReference>
<feature type="compositionally biased region" description="Basic and acidic residues" evidence="4">
    <location>
        <begin position="313"/>
        <end position="329"/>
    </location>
</feature>
<evidence type="ECO:0000256" key="2">
    <source>
        <dbReference type="ARBA" id="ARBA00023125"/>
    </source>
</evidence>
<dbReference type="InterPro" id="IPR018060">
    <property type="entry name" value="HTH_AraC"/>
</dbReference>
<dbReference type="PROSITE" id="PS00041">
    <property type="entry name" value="HTH_ARAC_FAMILY_1"/>
    <property type="match status" value="1"/>
</dbReference>
<dbReference type="EMBL" id="SACT01000001">
    <property type="protein sequence ID" value="RVT53878.1"/>
    <property type="molecule type" value="Genomic_DNA"/>
</dbReference>
<evidence type="ECO:0000313" key="7">
    <source>
        <dbReference type="Proteomes" id="UP000288178"/>
    </source>
</evidence>
<dbReference type="SUPFAM" id="SSF46689">
    <property type="entry name" value="Homeodomain-like"/>
    <property type="match status" value="2"/>
</dbReference>
<dbReference type="SUPFAM" id="SSF52317">
    <property type="entry name" value="Class I glutamine amidotransferase-like"/>
    <property type="match status" value="1"/>
</dbReference>
<organism evidence="6 7">
    <name type="scientific">Rubrivivax albus</name>
    <dbReference type="NCBI Taxonomy" id="2499835"/>
    <lineage>
        <taxon>Bacteria</taxon>
        <taxon>Pseudomonadati</taxon>
        <taxon>Pseudomonadota</taxon>
        <taxon>Betaproteobacteria</taxon>
        <taxon>Burkholderiales</taxon>
        <taxon>Sphaerotilaceae</taxon>
        <taxon>Rubrivivax</taxon>
    </lineage>
</organism>
<reference evidence="6 7" key="1">
    <citation type="submission" date="2019-01" db="EMBL/GenBank/DDBJ databases">
        <authorList>
            <person name="Chen W.-M."/>
        </authorList>
    </citation>
    <scope>NUCLEOTIDE SEQUENCE [LARGE SCALE GENOMIC DNA]</scope>
    <source>
        <strain evidence="6 7">ICH-3</strain>
    </source>
</reference>
<dbReference type="Proteomes" id="UP000288178">
    <property type="component" value="Unassembled WGS sequence"/>
</dbReference>
<dbReference type="PANTHER" id="PTHR46796">
    <property type="entry name" value="HTH-TYPE TRANSCRIPTIONAL ACTIVATOR RHAS-RELATED"/>
    <property type="match status" value="1"/>
</dbReference>
<dbReference type="PANTHER" id="PTHR46796:SF2">
    <property type="entry name" value="TRANSCRIPTIONAL REGULATORY PROTEIN"/>
    <property type="match status" value="1"/>
</dbReference>
<evidence type="ECO:0000256" key="3">
    <source>
        <dbReference type="ARBA" id="ARBA00023163"/>
    </source>
</evidence>
<sequence>MTPGPRRFGFAVLPGHSLLGCSAAIEALAAANDVLGEARYESTLLSLDGRHVAAACGTRVLVHCCLTDAPTLHAALVVSEGLPASDASGQPDGAVTAVTAWLRAQAQARALLGGLGCGAAWLAEAGLLGGYRATVHHAQVTQVGERHPQTVFSSNVYEIDRDRISCGPGTASLDLMLAWLAREHGDGIVAPLLAHFGLERLRARDERQRVPAAALVTNAKVTEALALMQANLQEPLPTDDIARLVGVSRRQLERLFKQHLDDMPSRYYIELRLMRARHLLRHSGQSILQIGLACGFASASRFSSGYRARFGHTPRDERSARAADWKAQRDPAAGHQPLDERGADNEDTPR</sequence>
<dbReference type="SMART" id="SM00342">
    <property type="entry name" value="HTH_ARAC"/>
    <property type="match status" value="1"/>
</dbReference>
<comment type="caution">
    <text evidence="6">The sequence shown here is derived from an EMBL/GenBank/DDBJ whole genome shotgun (WGS) entry which is preliminary data.</text>
</comment>
<protein>
    <submittedName>
        <fullName evidence="6">Helix-turn-helix domain-containing protein</fullName>
    </submittedName>
</protein>
<accession>A0A437K0G3</accession>
<keyword evidence="7" id="KW-1185">Reference proteome</keyword>
<dbReference type="GO" id="GO:0043565">
    <property type="term" value="F:sequence-specific DNA binding"/>
    <property type="evidence" value="ECO:0007669"/>
    <property type="project" value="InterPro"/>
</dbReference>
<dbReference type="CDD" id="cd03136">
    <property type="entry name" value="GATase1_AraC_ArgR_like"/>
    <property type="match status" value="1"/>
</dbReference>
<dbReference type="Gene3D" id="1.10.10.60">
    <property type="entry name" value="Homeodomain-like"/>
    <property type="match status" value="1"/>
</dbReference>
<gene>
    <name evidence="6" type="ORF">ENE75_03050</name>
</gene>
<evidence type="ECO:0000256" key="4">
    <source>
        <dbReference type="SAM" id="MobiDB-lite"/>
    </source>
</evidence>
<dbReference type="InterPro" id="IPR018062">
    <property type="entry name" value="HTH_AraC-typ_CS"/>
</dbReference>
<keyword evidence="3" id="KW-0804">Transcription</keyword>